<dbReference type="EMBL" id="CAKMUD010000068">
    <property type="protein sequence ID" value="CAH1580097.1"/>
    <property type="molecule type" value="Genomic_DNA"/>
</dbReference>
<dbReference type="Proteomes" id="UP001295462">
    <property type="component" value="Unassembled WGS sequence"/>
</dbReference>
<reference evidence="1" key="1">
    <citation type="submission" date="2022-01" db="EMBL/GenBank/DDBJ databases">
        <authorList>
            <person name="Lagorce A."/>
        </authorList>
    </citation>
    <scope>NUCLEOTIDE SEQUENCE</scope>
    <source>
        <strain evidence="1">Th15_F1_A12</strain>
    </source>
</reference>
<evidence type="ECO:0000313" key="2">
    <source>
        <dbReference type="Proteomes" id="UP001295462"/>
    </source>
</evidence>
<organism evidence="1 2">
    <name type="scientific">Vibrio jasicida</name>
    <dbReference type="NCBI Taxonomy" id="766224"/>
    <lineage>
        <taxon>Bacteria</taxon>
        <taxon>Pseudomonadati</taxon>
        <taxon>Pseudomonadota</taxon>
        <taxon>Gammaproteobacteria</taxon>
        <taxon>Vibrionales</taxon>
        <taxon>Vibrionaceae</taxon>
        <taxon>Vibrio</taxon>
    </lineage>
</organism>
<gene>
    <name evidence="1" type="ORF">THF1A12_160058</name>
</gene>
<accession>A0AAU9QHG8</accession>
<name>A0AAU9QHG8_9VIBR</name>
<dbReference type="AlphaFoldDB" id="A0AAU9QHG8"/>
<protein>
    <submittedName>
        <fullName evidence="1">Uncharacterized protein</fullName>
    </submittedName>
</protein>
<evidence type="ECO:0000313" key="1">
    <source>
        <dbReference type="EMBL" id="CAH1580097.1"/>
    </source>
</evidence>
<proteinExistence type="predicted"/>
<sequence>MKFSINMLPSQNRSTYFTVQDSFPLKIARLSILFFLTLTNPPLVAKSRFHLP</sequence>
<comment type="caution">
    <text evidence="1">The sequence shown here is derived from an EMBL/GenBank/DDBJ whole genome shotgun (WGS) entry which is preliminary data.</text>
</comment>